<keyword evidence="2" id="KW-0472">Membrane</keyword>
<evidence type="ECO:0000256" key="1">
    <source>
        <dbReference type="ARBA" id="ARBA00005801"/>
    </source>
</evidence>
<organism evidence="4 5">
    <name type="scientific">Sphaerisporangium album</name>
    <dbReference type="NCBI Taxonomy" id="509200"/>
    <lineage>
        <taxon>Bacteria</taxon>
        <taxon>Bacillati</taxon>
        <taxon>Actinomycetota</taxon>
        <taxon>Actinomycetes</taxon>
        <taxon>Streptosporangiales</taxon>
        <taxon>Streptosporangiaceae</taxon>
        <taxon>Sphaerisporangium</taxon>
    </lineage>
</organism>
<evidence type="ECO:0000256" key="2">
    <source>
        <dbReference type="SAM" id="Phobius"/>
    </source>
</evidence>
<dbReference type="GO" id="GO:0006465">
    <property type="term" value="P:signal peptide processing"/>
    <property type="evidence" value="ECO:0007669"/>
    <property type="project" value="TreeGrafter"/>
</dbReference>
<dbReference type="GO" id="GO:0004190">
    <property type="term" value="F:aspartic-type endopeptidase activity"/>
    <property type="evidence" value="ECO:0007669"/>
    <property type="project" value="InterPro"/>
</dbReference>
<dbReference type="Gene3D" id="1.20.120.1220">
    <property type="match status" value="1"/>
</dbReference>
<protein>
    <submittedName>
        <fullName evidence="4">Prepilin peptidase</fullName>
    </submittedName>
</protein>
<evidence type="ECO:0000313" key="4">
    <source>
        <dbReference type="EMBL" id="RCG29356.1"/>
    </source>
</evidence>
<dbReference type="OrthoDB" id="2087435at2"/>
<dbReference type="EMBL" id="QOIL01000011">
    <property type="protein sequence ID" value="RCG29356.1"/>
    <property type="molecule type" value="Genomic_DNA"/>
</dbReference>
<evidence type="ECO:0000313" key="5">
    <source>
        <dbReference type="Proteomes" id="UP000253094"/>
    </source>
</evidence>
<comment type="similarity">
    <text evidence="1">Belongs to the peptidase A24 family.</text>
</comment>
<proteinExistence type="inferred from homology"/>
<dbReference type="Pfam" id="PF01478">
    <property type="entry name" value="Peptidase_A24"/>
    <property type="match status" value="1"/>
</dbReference>
<reference evidence="4 5" key="1">
    <citation type="submission" date="2018-06" db="EMBL/GenBank/DDBJ databases">
        <title>Sphaerisporangium craniellae sp. nov., isolated from a marine sponge in the South China Sea.</title>
        <authorList>
            <person name="Li L."/>
        </authorList>
    </citation>
    <scope>NUCLEOTIDE SEQUENCE [LARGE SCALE GENOMIC DNA]</scope>
    <source>
        <strain evidence="4 5">CCTCC AA 208026</strain>
    </source>
</reference>
<keyword evidence="5" id="KW-1185">Reference proteome</keyword>
<sequence>MSFIVAGAALMGFLAGPYIRALAHGFGPSELTAPAAARPGPDEATAREAMRRAHREEARHAFRALVRAVPRPVWPPVAEAGAAVACGVVAWRFAGSWELAAWLYAALAGCALAMIDWRTRRLPDAITLPSYPILAILLVPTGHLGGGLLGGLALAGAYAIMWFVRPDALGFGDVKLAGLVGMLLGALGLDAWLVGALAGQFLGALYAVTLLLARRATAKTQFPLGPFILLGTLAPILT</sequence>
<dbReference type="Proteomes" id="UP000253094">
    <property type="component" value="Unassembled WGS sequence"/>
</dbReference>
<feature type="transmembrane region" description="Helical" evidence="2">
    <location>
        <begin position="131"/>
        <end position="164"/>
    </location>
</feature>
<dbReference type="InterPro" id="IPR000045">
    <property type="entry name" value="Prepilin_IV_endopep_pep"/>
</dbReference>
<feature type="transmembrane region" description="Helical" evidence="2">
    <location>
        <begin position="99"/>
        <end position="119"/>
    </location>
</feature>
<keyword evidence="2" id="KW-0812">Transmembrane</keyword>
<dbReference type="InterPro" id="IPR050882">
    <property type="entry name" value="Prepilin_peptidase/N-MTase"/>
</dbReference>
<feature type="domain" description="Prepilin type IV endopeptidase peptidase" evidence="3">
    <location>
        <begin position="107"/>
        <end position="208"/>
    </location>
</feature>
<dbReference type="PANTHER" id="PTHR30487">
    <property type="entry name" value="TYPE 4 PREPILIN-LIKE PROTEINS LEADER PEPTIDE-PROCESSING ENZYME"/>
    <property type="match status" value="1"/>
</dbReference>
<feature type="transmembrane region" description="Helical" evidence="2">
    <location>
        <begin position="191"/>
        <end position="213"/>
    </location>
</feature>
<accession>A0A367FG56</accession>
<dbReference type="PANTHER" id="PTHR30487:SF0">
    <property type="entry name" value="PREPILIN LEADER PEPTIDASE_N-METHYLTRANSFERASE-RELATED"/>
    <property type="match status" value="1"/>
</dbReference>
<comment type="caution">
    <text evidence="4">The sequence shown here is derived from an EMBL/GenBank/DDBJ whole genome shotgun (WGS) entry which is preliminary data.</text>
</comment>
<keyword evidence="2" id="KW-1133">Transmembrane helix</keyword>
<dbReference type="RefSeq" id="WP_114030392.1">
    <property type="nucleotide sequence ID" value="NZ_QOIL01000011.1"/>
</dbReference>
<dbReference type="GO" id="GO:0005886">
    <property type="term" value="C:plasma membrane"/>
    <property type="evidence" value="ECO:0007669"/>
    <property type="project" value="TreeGrafter"/>
</dbReference>
<dbReference type="AlphaFoldDB" id="A0A367FG56"/>
<evidence type="ECO:0000259" key="3">
    <source>
        <dbReference type="Pfam" id="PF01478"/>
    </source>
</evidence>
<name>A0A367FG56_9ACTN</name>
<gene>
    <name evidence="4" type="ORF">DQ384_20050</name>
</gene>